<accession>A0A8T2V2P1</accession>
<evidence type="ECO:0000313" key="3">
    <source>
        <dbReference type="Proteomes" id="UP000825935"/>
    </source>
</evidence>
<dbReference type="OrthoDB" id="1916794at2759"/>
<sequence length="1550" mass="168947">MDYHKLPRRQLQALCKKHGIPANTTNLEMANALSNLLKPTSLSESEKPEPGLKSVVNEDDAMIDLHGLSNQQILNVSGACETERRSSRRQKCPTETPVPDRLNSERLYENEDSGIRPLLRTQRTRSSTKQRGITRSQDFQIDTPICTRRNAEKWNESNDSGRASSLRKQGNRSSAKQRSATGSQECSIETPVSAHPEIDRSAENTDSGRTFSLRKRGTRSGRIQSTAILQVENDSHSKPKRMVHSQEEISESEMKDKGKIRSPSDPLGSPNPSTRVEDLPVDSTPLCLLDIQSTRGRKDKRSVTFSEVRKVDHKDKGEDSENEGLRKSSIRSSQRGRRAKEVACLLSAQRNAGNVSEKEKLPTSAPDVENSLAANEVLCLSGIRRSRRLATKPSEGKVVQDEIQTIMEDCGNKIAMSPVGENPDALIVSTTRRSRRLILGCSELNVNQEAEDTADSHLILQDCNERSVISRVSKDVPKSAGTSIQCRQRTTVSPMVNYLEASTGPTAKHVPEVSEVALQGDAPDRQGIATLEDVKVPHNVVDKSSENHGVSDTSRPCRDELTACILQNQKDSGHGGMPDNEQIKGTKCIEASSRTISNVPEVWEVASQGDAPDKQDIDTLEDVKVPHNMVDKFSENHGVSNTSGPCRGIATLEDVKVPHNVVDKSSENHGVSDTSRPCRDELTACILQNQKDSGHGGMPDNEQIKGTKCIEASSRTISNVPEVWEVASQGDAPDKQDIDTLEDVKVPHNMVDKFSENHGVSNTSGPCRDELTAFLLQNQKDSGHSGMPNYEQIKGTKCIEASSRTISNVPEVWEVALQGDAPDRQDIPTLEDVEVPHNMVDKSSENHGVSDTSGPCRDELTACMLRNQKDTGHGGMPNNEQIKGTECIEPSSKNISNDMGFIIDEAQHISHDISCEIKSTQSILSECIEHSQVCAVDGCHNDVPGGLHIGNNSQFTNQIVQNGDAGGCVFESINSVQSFEGDSFSGSSLDPGRMNAPNENVAEPAYLEIAPDFPDQAMRKNSGAMCGISLSSEGKLSLADCIQYETLESSSPNLERINAANNHKIINDAPEDISPEFAENRGEIGNDISVFQRVRSFTRIEVVEALEISSLESGFDSSNHPVSSDSGSHEKDIPKVEVCSDDTMFPVLHKCSSKSSEIIQHDEALDSTRGLRRDEFQNWNGAVQSDNLPGSMLAYGIDVCGIELPTVTGPPESTLTNVEVMHPHRSDMVKISHPPALQMVLNAQTMTSSPSMNDSSPNIQNASNADMSVASQSDYQNDFLRSSDAKNDLNRDHGLISKDSVVLSSLSSLTVTPGSELKEADNQRLENYTGTAEDELAANENMKEIPTPETNVSQDIPQTVGAGAIVRTGDAQIYEPHENFSCENQISAEGSAKATKGPATSQNTTEISKELSAQHFDLASLSMRKLKKMIKERGHSLSKPFAEVPSEKQQNVLTSTSSTNTAAQGRDPQLTKTPSKYPLDGNISATKINSSKQMELPSGAKRSALKLLHTNINYHSPFRAHTPKGLRNGLVAPSHHTPKSSKRESASSLY</sequence>
<feature type="compositionally biased region" description="Basic and acidic residues" evidence="1">
    <location>
        <begin position="244"/>
        <end position="259"/>
    </location>
</feature>
<evidence type="ECO:0000256" key="1">
    <source>
        <dbReference type="SAM" id="MobiDB-lite"/>
    </source>
</evidence>
<feature type="region of interest" description="Disordered" evidence="1">
    <location>
        <begin position="1516"/>
        <end position="1550"/>
    </location>
</feature>
<feature type="region of interest" description="Disordered" evidence="1">
    <location>
        <begin position="298"/>
        <end position="336"/>
    </location>
</feature>
<feature type="region of interest" description="Disordered" evidence="1">
    <location>
        <begin position="1435"/>
        <end position="1482"/>
    </location>
</feature>
<feature type="compositionally biased region" description="Polar residues" evidence="1">
    <location>
        <begin position="1447"/>
        <end position="1463"/>
    </location>
</feature>
<dbReference type="PANTHER" id="PTHR33621:SF2">
    <property type="entry name" value="RIBOSOMAL L1 DOMAIN-CONTAINING PROTEIN"/>
    <property type="match status" value="1"/>
</dbReference>
<feature type="region of interest" description="Disordered" evidence="1">
    <location>
        <begin position="79"/>
        <end position="280"/>
    </location>
</feature>
<feature type="compositionally biased region" description="Basic and acidic residues" evidence="1">
    <location>
        <begin position="307"/>
        <end position="326"/>
    </location>
</feature>
<protein>
    <recommendedName>
        <fullName evidence="4">SAP domain-containing protein</fullName>
    </recommendedName>
</protein>
<organism evidence="2 3">
    <name type="scientific">Ceratopteris richardii</name>
    <name type="common">Triangle waterfern</name>
    <dbReference type="NCBI Taxonomy" id="49495"/>
    <lineage>
        <taxon>Eukaryota</taxon>
        <taxon>Viridiplantae</taxon>
        <taxon>Streptophyta</taxon>
        <taxon>Embryophyta</taxon>
        <taxon>Tracheophyta</taxon>
        <taxon>Polypodiopsida</taxon>
        <taxon>Polypodiidae</taxon>
        <taxon>Polypodiales</taxon>
        <taxon>Pteridineae</taxon>
        <taxon>Pteridaceae</taxon>
        <taxon>Parkerioideae</taxon>
        <taxon>Ceratopteris</taxon>
    </lineage>
</organism>
<comment type="caution">
    <text evidence="2">The sequence shown here is derived from an EMBL/GenBank/DDBJ whole genome shotgun (WGS) entry which is preliminary data.</text>
</comment>
<dbReference type="PANTHER" id="PTHR33621">
    <property type="entry name" value="ASPARTIC/GLUTAMIC ACID-RICH PROTEIN"/>
    <property type="match status" value="1"/>
</dbReference>
<gene>
    <name evidence="2" type="ORF">KP509_03G030800</name>
</gene>
<reference evidence="2" key="1">
    <citation type="submission" date="2021-08" db="EMBL/GenBank/DDBJ databases">
        <title>WGS assembly of Ceratopteris richardii.</title>
        <authorList>
            <person name="Marchant D.B."/>
            <person name="Chen G."/>
            <person name="Jenkins J."/>
            <person name="Shu S."/>
            <person name="Leebens-Mack J."/>
            <person name="Grimwood J."/>
            <person name="Schmutz J."/>
            <person name="Soltis P."/>
            <person name="Soltis D."/>
            <person name="Chen Z.-H."/>
        </authorList>
    </citation>
    <scope>NUCLEOTIDE SEQUENCE</scope>
    <source>
        <strain evidence="2">Whitten #5841</strain>
        <tissue evidence="2">Leaf</tissue>
    </source>
</reference>
<proteinExistence type="predicted"/>
<evidence type="ECO:0000313" key="2">
    <source>
        <dbReference type="EMBL" id="KAH7441248.1"/>
    </source>
</evidence>
<keyword evidence="3" id="KW-1185">Reference proteome</keyword>
<dbReference type="Proteomes" id="UP000825935">
    <property type="component" value="Chromosome 3"/>
</dbReference>
<feature type="compositionally biased region" description="Basic and acidic residues" evidence="1">
    <location>
        <begin position="1541"/>
        <end position="1550"/>
    </location>
</feature>
<feature type="compositionally biased region" description="Polar residues" evidence="1">
    <location>
        <begin position="157"/>
        <end position="187"/>
    </location>
</feature>
<name>A0A8T2V2P1_CERRI</name>
<evidence type="ECO:0008006" key="4">
    <source>
        <dbReference type="Google" id="ProtNLM"/>
    </source>
</evidence>
<dbReference type="EMBL" id="CM035408">
    <property type="protein sequence ID" value="KAH7441248.1"/>
    <property type="molecule type" value="Genomic_DNA"/>
</dbReference>